<proteinExistence type="predicted"/>
<dbReference type="Proteomes" id="UP000002072">
    <property type="component" value="Chromosome"/>
</dbReference>
<keyword evidence="3" id="KW-1185">Reference proteome</keyword>
<feature type="transmembrane region" description="Helical" evidence="1">
    <location>
        <begin position="80"/>
        <end position="100"/>
    </location>
</feature>
<feature type="transmembrane region" description="Helical" evidence="1">
    <location>
        <begin position="50"/>
        <end position="68"/>
    </location>
</feature>
<reference evidence="2 3" key="1">
    <citation type="journal article" date="2009" name="Stand. Genomic Sci.">
        <title>Complete genome sequence of Streptobacillus moniliformis type strain (9901T).</title>
        <authorList>
            <person name="Nolan M."/>
            <person name="Gronow S."/>
            <person name="Lapidus A."/>
            <person name="Ivanova N."/>
            <person name="Copeland A."/>
            <person name="Lucas S."/>
            <person name="Del Rio T.G."/>
            <person name="Chen F."/>
            <person name="Tice H."/>
            <person name="Pitluck S."/>
            <person name="Cheng J.F."/>
            <person name="Sims D."/>
            <person name="Meincke L."/>
            <person name="Bruce D."/>
            <person name="Goodwin L."/>
            <person name="Brettin T."/>
            <person name="Han C."/>
            <person name="Detter J.C."/>
            <person name="Ovchinikova G."/>
            <person name="Pati A."/>
            <person name="Mavromatis K."/>
            <person name="Mikhailova N."/>
            <person name="Chen A."/>
            <person name="Palaniappan K."/>
            <person name="Land M."/>
            <person name="Hauser L."/>
            <person name="Chang Y.J."/>
            <person name="Jeffries C.D."/>
            <person name="Rohde M."/>
            <person name="Sproer C."/>
            <person name="Goker M."/>
            <person name="Bristow J."/>
            <person name="Eisen J.A."/>
            <person name="Markowitz V."/>
            <person name="Hugenholtz P."/>
            <person name="Kyrpides N.C."/>
            <person name="Klenk H.P."/>
            <person name="Chain P."/>
        </authorList>
    </citation>
    <scope>NUCLEOTIDE SEQUENCE [LARGE SCALE GENOMIC DNA]</scope>
    <source>
        <strain evidence="3">ATCC 14647 / DSM 12112 / NCTC 10651 / 9901</strain>
    </source>
</reference>
<name>D1AYF2_STRM9</name>
<dbReference type="GeneID" id="29673225"/>
<dbReference type="KEGG" id="smf:Smon_0860"/>
<dbReference type="HOGENOM" id="CLU_160742_0_0_0"/>
<keyword evidence="1" id="KW-0812">Transmembrane</keyword>
<sequence>MKKFIKNIETKYLILGVILFFSSLALANTFQNSVIGFESFISQIASFLKFFKLIVCVVFSIRIIVLIFNQQWYKLHETIVIFTIIIIAFFLINTTLGILAGK</sequence>
<evidence type="ECO:0000256" key="1">
    <source>
        <dbReference type="SAM" id="Phobius"/>
    </source>
</evidence>
<gene>
    <name evidence="2" type="ordered locus">Smon_0860</name>
</gene>
<evidence type="ECO:0000313" key="3">
    <source>
        <dbReference type="Proteomes" id="UP000002072"/>
    </source>
</evidence>
<keyword evidence="1" id="KW-0472">Membrane</keyword>
<dbReference type="EMBL" id="CP001779">
    <property type="protein sequence ID" value="ACZ01328.1"/>
    <property type="molecule type" value="Genomic_DNA"/>
</dbReference>
<evidence type="ECO:0000313" key="2">
    <source>
        <dbReference type="EMBL" id="ACZ01328.1"/>
    </source>
</evidence>
<feature type="transmembrane region" description="Helical" evidence="1">
    <location>
        <begin position="12"/>
        <end position="30"/>
    </location>
</feature>
<protein>
    <submittedName>
        <fullName evidence="2">Uncharacterized protein</fullName>
    </submittedName>
</protein>
<organism evidence="2 3">
    <name type="scientific">Streptobacillus moniliformis (strain ATCC 14647 / DSM 12112 / NCTC 10651 / 9901)</name>
    <dbReference type="NCBI Taxonomy" id="519441"/>
    <lineage>
        <taxon>Bacteria</taxon>
        <taxon>Fusobacteriati</taxon>
        <taxon>Fusobacteriota</taxon>
        <taxon>Fusobacteriia</taxon>
        <taxon>Fusobacteriales</taxon>
        <taxon>Leptotrichiaceae</taxon>
        <taxon>Streptobacillus</taxon>
    </lineage>
</organism>
<dbReference type="RefSeq" id="WP_012858877.1">
    <property type="nucleotide sequence ID" value="NC_013515.1"/>
</dbReference>
<keyword evidence="1" id="KW-1133">Transmembrane helix</keyword>
<dbReference type="AlphaFoldDB" id="D1AYF2"/>
<accession>D1AYF2</accession>